<feature type="region of interest" description="Disordered" evidence="1">
    <location>
        <begin position="1"/>
        <end position="66"/>
    </location>
</feature>
<dbReference type="EMBL" id="AK373617">
    <property type="protein sequence ID" value="BAK04814.1"/>
    <property type="molecule type" value="mRNA"/>
</dbReference>
<sequence>MEHRAGTTAAGTDVVGSGQGAFQSPPAGSFEVESVGEHDRRGRDDGDRRKDVADEQVPHARHKGVHTLSDMPIRTYHLKGGYCCLHTLRDGCCWHSRAAVRRG</sequence>
<evidence type="ECO:0000313" key="2">
    <source>
        <dbReference type="EMBL" id="BAK04814.1"/>
    </source>
</evidence>
<accession>F2EBU2</accession>
<proteinExistence type="evidence at transcript level"/>
<organism evidence="2">
    <name type="scientific">Hordeum vulgare subsp. vulgare</name>
    <name type="common">Domesticated barley</name>
    <dbReference type="NCBI Taxonomy" id="112509"/>
    <lineage>
        <taxon>Eukaryota</taxon>
        <taxon>Viridiplantae</taxon>
        <taxon>Streptophyta</taxon>
        <taxon>Embryophyta</taxon>
        <taxon>Tracheophyta</taxon>
        <taxon>Spermatophyta</taxon>
        <taxon>Magnoliopsida</taxon>
        <taxon>Liliopsida</taxon>
        <taxon>Poales</taxon>
        <taxon>Poaceae</taxon>
        <taxon>BOP clade</taxon>
        <taxon>Pooideae</taxon>
        <taxon>Triticodae</taxon>
        <taxon>Triticeae</taxon>
        <taxon>Hordeinae</taxon>
        <taxon>Hordeum</taxon>
    </lineage>
</organism>
<feature type="compositionally biased region" description="Basic and acidic residues" evidence="1">
    <location>
        <begin position="35"/>
        <end position="58"/>
    </location>
</feature>
<reference evidence="2" key="1">
    <citation type="journal article" date="2011" name="Plant Physiol.">
        <title>Comprehensive sequence analysis of 24,783 barley full-length cDNAs derived from 12 clone libraries.</title>
        <authorList>
            <person name="Matsumoto T."/>
            <person name="Tanaka T."/>
            <person name="Sakai H."/>
            <person name="Amano N."/>
            <person name="Kanamori H."/>
            <person name="Kurita K."/>
            <person name="Kikuta A."/>
            <person name="Kamiya K."/>
            <person name="Yamamoto M."/>
            <person name="Ikawa H."/>
            <person name="Fujii N."/>
            <person name="Hori K."/>
            <person name="Itoh T."/>
            <person name="Sato K."/>
        </authorList>
    </citation>
    <scope>NUCLEOTIDE SEQUENCE</scope>
    <source>
        <tissue evidence="2">Flower</tissue>
    </source>
</reference>
<dbReference type="AlphaFoldDB" id="F2EBU2"/>
<protein>
    <submittedName>
        <fullName evidence="2">Predicted protein</fullName>
    </submittedName>
</protein>
<name>F2EBU2_HORVV</name>
<evidence type="ECO:0000256" key="1">
    <source>
        <dbReference type="SAM" id="MobiDB-lite"/>
    </source>
</evidence>